<dbReference type="Proteomes" id="UP001605036">
    <property type="component" value="Unassembled WGS sequence"/>
</dbReference>
<sequence length="103" mass="11899">MELPAWTADPSVRRNQAHDDMMRPRKPKLWDKHERERTDHRRGKTGITKHDDPNAQEGQPPSGQLMCPDMEGSQAEAKRHHQRGKPATHVEIIDVDIKQKPAR</sequence>
<organism evidence="2 3">
    <name type="scientific">Riccia fluitans</name>
    <dbReference type="NCBI Taxonomy" id="41844"/>
    <lineage>
        <taxon>Eukaryota</taxon>
        <taxon>Viridiplantae</taxon>
        <taxon>Streptophyta</taxon>
        <taxon>Embryophyta</taxon>
        <taxon>Marchantiophyta</taxon>
        <taxon>Marchantiopsida</taxon>
        <taxon>Marchantiidae</taxon>
        <taxon>Marchantiales</taxon>
        <taxon>Ricciaceae</taxon>
        <taxon>Riccia</taxon>
    </lineage>
</organism>
<keyword evidence="3" id="KW-1185">Reference proteome</keyword>
<comment type="caution">
    <text evidence="2">The sequence shown here is derived from an EMBL/GenBank/DDBJ whole genome shotgun (WGS) entry which is preliminary data.</text>
</comment>
<feature type="compositionally biased region" description="Basic and acidic residues" evidence="1">
    <location>
        <begin position="16"/>
        <end position="39"/>
    </location>
</feature>
<evidence type="ECO:0000313" key="2">
    <source>
        <dbReference type="EMBL" id="KAL2633093.1"/>
    </source>
</evidence>
<evidence type="ECO:0000313" key="3">
    <source>
        <dbReference type="Proteomes" id="UP001605036"/>
    </source>
</evidence>
<protein>
    <submittedName>
        <fullName evidence="2">Uncharacterized protein</fullName>
    </submittedName>
</protein>
<proteinExistence type="predicted"/>
<gene>
    <name evidence="2" type="ORF">R1flu_004572</name>
</gene>
<feature type="compositionally biased region" description="Basic and acidic residues" evidence="1">
    <location>
        <begin position="91"/>
        <end position="103"/>
    </location>
</feature>
<dbReference type="AlphaFoldDB" id="A0ABD1YQQ0"/>
<dbReference type="EMBL" id="JBHFFA010000003">
    <property type="protein sequence ID" value="KAL2633093.1"/>
    <property type="molecule type" value="Genomic_DNA"/>
</dbReference>
<name>A0ABD1YQQ0_9MARC</name>
<evidence type="ECO:0000256" key="1">
    <source>
        <dbReference type="SAM" id="MobiDB-lite"/>
    </source>
</evidence>
<reference evidence="2 3" key="1">
    <citation type="submission" date="2024-09" db="EMBL/GenBank/DDBJ databases">
        <title>Chromosome-scale assembly of Riccia fluitans.</title>
        <authorList>
            <person name="Paukszto L."/>
            <person name="Sawicki J."/>
            <person name="Karawczyk K."/>
            <person name="Piernik-Szablinska J."/>
            <person name="Szczecinska M."/>
            <person name="Mazdziarz M."/>
        </authorList>
    </citation>
    <scope>NUCLEOTIDE SEQUENCE [LARGE SCALE GENOMIC DNA]</scope>
    <source>
        <strain evidence="2">Rf_01</strain>
        <tissue evidence="2">Aerial parts of the thallus</tissue>
    </source>
</reference>
<feature type="region of interest" description="Disordered" evidence="1">
    <location>
        <begin position="1"/>
        <end position="103"/>
    </location>
</feature>
<accession>A0ABD1YQQ0</accession>